<reference evidence="2 3" key="1">
    <citation type="journal article" date="2014" name="J. Biotechnol.">
        <title>Complete genome sequence of the actinobacterium Amycolatopsis japonica MG417-CF17(T) (=DSM 44213T) producing (S,S)-N,N'-ethylenediaminedisuccinic acid.</title>
        <authorList>
            <person name="Stegmann E."/>
            <person name="Albersmeier A."/>
            <person name="Spohn M."/>
            <person name="Gert H."/>
            <person name="Weber T."/>
            <person name="Wohlleben W."/>
            <person name="Kalinowski J."/>
            <person name="Ruckert C."/>
        </authorList>
    </citation>
    <scope>NUCLEOTIDE SEQUENCE [LARGE SCALE GENOMIC DNA]</scope>
    <source>
        <strain evidence="3">MG417-CF17 (DSM 44213)</strain>
        <plasmid evidence="2">pAmyja1</plasmid>
    </source>
</reference>
<geneLocation type="plasmid" evidence="2 3">
    <name>pAmyja1</name>
</geneLocation>
<dbReference type="HOGENOM" id="CLU_1802022_0_0_11"/>
<keyword evidence="3" id="KW-1185">Reference proteome</keyword>
<proteinExistence type="predicted"/>
<organism evidence="2 3">
    <name type="scientific">Amycolatopsis japonica</name>
    <dbReference type="NCBI Taxonomy" id="208439"/>
    <lineage>
        <taxon>Bacteria</taxon>
        <taxon>Bacillati</taxon>
        <taxon>Actinomycetota</taxon>
        <taxon>Actinomycetes</taxon>
        <taxon>Pseudonocardiales</taxon>
        <taxon>Pseudonocardiaceae</taxon>
        <taxon>Amycolatopsis</taxon>
        <taxon>Amycolatopsis japonica group</taxon>
    </lineage>
</organism>
<gene>
    <name evidence="2" type="ORF">AJAP_42980</name>
</gene>
<accession>A0A075VEN5</accession>
<dbReference type="KEGG" id="aja:AJAP_42980"/>
<evidence type="ECO:0000313" key="2">
    <source>
        <dbReference type="EMBL" id="AIG81360.1"/>
    </source>
</evidence>
<keyword evidence="2" id="KW-0614">Plasmid</keyword>
<evidence type="ECO:0000256" key="1">
    <source>
        <dbReference type="SAM" id="MobiDB-lite"/>
    </source>
</evidence>
<protein>
    <recommendedName>
        <fullName evidence="4">Helix-turn-helix domain-containing protein</fullName>
    </recommendedName>
</protein>
<feature type="compositionally biased region" description="Polar residues" evidence="1">
    <location>
        <begin position="21"/>
        <end position="38"/>
    </location>
</feature>
<dbReference type="RefSeq" id="WP_148311787.1">
    <property type="nucleotide sequence ID" value="NZ_CP008954.1"/>
</dbReference>
<name>A0A075VEN5_9PSEU</name>
<sequence>MSDTPTRVRKTRAGTTRDRVSTTGADQRKQGSQTTVDNNAEVIRSHRVATVPEQLLRDTSISFGAKGLYAFIATLPSSAPLTINYLAEQSPAGPHKTRTLYHELQETGWLSVERWRDEKGQWRQRWALLDTPRPEWKDEAKAS</sequence>
<dbReference type="Proteomes" id="UP000028492">
    <property type="component" value="Plasmid pAmyja1"/>
</dbReference>
<feature type="region of interest" description="Disordered" evidence="1">
    <location>
        <begin position="1"/>
        <end position="39"/>
    </location>
</feature>
<evidence type="ECO:0008006" key="4">
    <source>
        <dbReference type="Google" id="ProtNLM"/>
    </source>
</evidence>
<dbReference type="AlphaFoldDB" id="A0A075VEN5"/>
<dbReference type="EMBL" id="CP008954">
    <property type="protein sequence ID" value="AIG81360.1"/>
    <property type="molecule type" value="Genomic_DNA"/>
</dbReference>
<evidence type="ECO:0000313" key="3">
    <source>
        <dbReference type="Proteomes" id="UP000028492"/>
    </source>
</evidence>